<proteinExistence type="predicted"/>
<protein>
    <submittedName>
        <fullName evidence="3">PiggyBac transposable element-derived protein 4</fullName>
    </submittedName>
</protein>
<dbReference type="PANTHER" id="PTHR46599">
    <property type="entry name" value="PIGGYBAC TRANSPOSABLE ELEMENT-DERIVED PROTEIN 4"/>
    <property type="match status" value="1"/>
</dbReference>
<evidence type="ECO:0000259" key="1">
    <source>
        <dbReference type="Pfam" id="PF13842"/>
    </source>
</evidence>
<dbReference type="Proteomes" id="UP000499080">
    <property type="component" value="Unassembled WGS sequence"/>
</dbReference>
<dbReference type="InterPro" id="IPR032718">
    <property type="entry name" value="PGBD4_Znf_C"/>
</dbReference>
<gene>
    <name evidence="3" type="primary">PGBD4_468</name>
    <name evidence="3" type="ORF">AVEN_197060_1</name>
</gene>
<dbReference type="Pfam" id="PF13842">
    <property type="entry name" value="zf-Tnp_2"/>
    <property type="match status" value="1"/>
</dbReference>
<organism evidence="3 4">
    <name type="scientific">Araneus ventricosus</name>
    <name type="common">Orbweaver spider</name>
    <name type="synonym">Epeira ventricosa</name>
    <dbReference type="NCBI Taxonomy" id="182803"/>
    <lineage>
        <taxon>Eukaryota</taxon>
        <taxon>Metazoa</taxon>
        <taxon>Ecdysozoa</taxon>
        <taxon>Arthropoda</taxon>
        <taxon>Chelicerata</taxon>
        <taxon>Arachnida</taxon>
        <taxon>Araneae</taxon>
        <taxon>Araneomorphae</taxon>
        <taxon>Entelegynae</taxon>
        <taxon>Araneoidea</taxon>
        <taxon>Araneidae</taxon>
        <taxon>Araneus</taxon>
    </lineage>
</organism>
<feature type="domain" description="PiggyBac transposable element-derived protein" evidence="2">
    <location>
        <begin position="79"/>
        <end position="440"/>
    </location>
</feature>
<reference evidence="3 4" key="1">
    <citation type="journal article" date="2019" name="Sci. Rep.">
        <title>Orb-weaving spider Araneus ventricosus genome elucidates the spidroin gene catalogue.</title>
        <authorList>
            <person name="Kono N."/>
            <person name="Nakamura H."/>
            <person name="Ohtoshi R."/>
            <person name="Moran D.A.P."/>
            <person name="Shinohara A."/>
            <person name="Yoshida Y."/>
            <person name="Fujiwara M."/>
            <person name="Mori M."/>
            <person name="Tomita M."/>
            <person name="Arakawa K."/>
        </authorList>
    </citation>
    <scope>NUCLEOTIDE SEQUENCE [LARGE SCALE GENOMIC DNA]</scope>
</reference>
<keyword evidence="4" id="KW-1185">Reference proteome</keyword>
<evidence type="ECO:0000313" key="4">
    <source>
        <dbReference type="Proteomes" id="UP000499080"/>
    </source>
</evidence>
<dbReference type="Pfam" id="PF13843">
    <property type="entry name" value="DDE_Tnp_1_7"/>
    <property type="match status" value="1"/>
</dbReference>
<dbReference type="OrthoDB" id="6422877at2759"/>
<name>A0A4Y2K323_ARAVE</name>
<dbReference type="InterPro" id="IPR029526">
    <property type="entry name" value="PGBD"/>
</dbReference>
<evidence type="ECO:0000259" key="2">
    <source>
        <dbReference type="Pfam" id="PF13843"/>
    </source>
</evidence>
<accession>A0A4Y2K323</accession>
<dbReference type="EMBL" id="BGPR01112726">
    <property type="protein sequence ID" value="GBM95926.1"/>
    <property type="molecule type" value="Genomic_DNA"/>
</dbReference>
<evidence type="ECO:0000313" key="3">
    <source>
        <dbReference type="EMBL" id="GBM95926.1"/>
    </source>
</evidence>
<comment type="caution">
    <text evidence="3">The sequence shown here is derived from an EMBL/GenBank/DDBJ whole genome shotgun (WGS) entry which is preliminary data.</text>
</comment>
<dbReference type="AlphaFoldDB" id="A0A4Y2K323"/>
<sequence length="551" mass="63190">MDSSSDYSDCEDLISASEHDYSSSESESDDDTLNSARNWCPIDIHASTPAPPNFQFTSTPGINPSTKILLGNTDDTMIFFSIFFDEKIMSFIVEETNRYAEDFFNKSDLTPSSRALNWKNTDIKELNLFLGLLLLQGMVSKSVEAWYWSKRPILSTPFFGQIMSEKRYGLLMKFLHFENSDKFDKKTHPNPKLRKIFDIHEMLVQKFKSAYTPNQSVAIDESLVAFKGLLGWKQYIPTKRARFGLKFFQLCESESGYIWNSLIYAGKGTIFMEEYVHYGLSTKCVLTLIHELKNNGYFLTTDNFYTSPEMAEILLKYKTDVIGTVRGNRKGLPAEFKTLKLKKGEIKAFKKGKIMVLQWRDKKTLTMLSTIHNAELVSVESRKSTTKQKPKVVVDYNRSMGGVDKSDQCLSYYPSTRSRQRKYYKKIFRHLLDQAVWNAFVLYKKNGGDLKHVVFRMKLIERLCEEGRGLPSSKVPKSIKNVARLTGRHFPSLVTSTGNKKYSARKCAVCCAKTNGNGKRVRRETRFECEVCNVGLCAAPCFQIYHTQSVF</sequence>
<dbReference type="PANTHER" id="PTHR46599:SF3">
    <property type="entry name" value="PIGGYBAC TRANSPOSABLE ELEMENT-DERIVED PROTEIN 4"/>
    <property type="match status" value="1"/>
</dbReference>
<feature type="domain" description="PiggyBac transposable element-derived protein 4 C-terminal zinc-finger" evidence="1">
    <location>
        <begin position="499"/>
        <end position="546"/>
    </location>
</feature>